<dbReference type="EMBL" id="FOAT01000021">
    <property type="protein sequence ID" value="SEL34278.1"/>
    <property type="molecule type" value="Genomic_DNA"/>
</dbReference>
<evidence type="ECO:0000256" key="1">
    <source>
        <dbReference type="SAM" id="SignalP"/>
    </source>
</evidence>
<protein>
    <recommendedName>
        <fullName evidence="4">DUF4358 domain-containing protein</fullName>
    </recommendedName>
</protein>
<dbReference type="Proteomes" id="UP000186015">
    <property type="component" value="Unassembled WGS sequence"/>
</dbReference>
<gene>
    <name evidence="2" type="ORF">SAMN05216469_12119</name>
</gene>
<dbReference type="PROSITE" id="PS51257">
    <property type="entry name" value="PROKAR_LIPOPROTEIN"/>
    <property type="match status" value="1"/>
</dbReference>
<feature type="chain" id="PRO_5039714670" description="DUF4358 domain-containing protein" evidence="1">
    <location>
        <begin position="26"/>
        <end position="171"/>
    </location>
</feature>
<name>A0A1H7PFN8_RUMAL</name>
<dbReference type="OrthoDB" id="1820385at2"/>
<sequence length="171" mass="18564">MTKKMIKTAAVIFAAVLMMCGCSTKNDTKEDTSSAAINAEKAANITAEELLADISQDNLDGRLSKGDGKYDANAAKFYGTGFANILDGAILYNENGGYADEVSAVKFDEGIDGQELLKERLESRTATFRDYRPEEVSKLESAKIISLGDFDILIISDDADTIEKQLKDKLS</sequence>
<dbReference type="RefSeq" id="WP_074835744.1">
    <property type="nucleotide sequence ID" value="NZ_FOAT01000021.1"/>
</dbReference>
<dbReference type="Pfam" id="PF14270">
    <property type="entry name" value="DUF4358"/>
    <property type="match status" value="1"/>
</dbReference>
<keyword evidence="1" id="KW-0732">Signal</keyword>
<organism evidence="2 3">
    <name type="scientific">Ruminococcus albus</name>
    <dbReference type="NCBI Taxonomy" id="1264"/>
    <lineage>
        <taxon>Bacteria</taxon>
        <taxon>Bacillati</taxon>
        <taxon>Bacillota</taxon>
        <taxon>Clostridia</taxon>
        <taxon>Eubacteriales</taxon>
        <taxon>Oscillospiraceae</taxon>
        <taxon>Ruminococcus</taxon>
    </lineage>
</organism>
<evidence type="ECO:0008006" key="4">
    <source>
        <dbReference type="Google" id="ProtNLM"/>
    </source>
</evidence>
<proteinExistence type="predicted"/>
<feature type="signal peptide" evidence="1">
    <location>
        <begin position="1"/>
        <end position="25"/>
    </location>
</feature>
<dbReference type="InterPro" id="IPR025648">
    <property type="entry name" value="DUF4358"/>
</dbReference>
<accession>A0A1H7PFN8</accession>
<dbReference type="AlphaFoldDB" id="A0A1H7PFN8"/>
<evidence type="ECO:0000313" key="2">
    <source>
        <dbReference type="EMBL" id="SEL34278.1"/>
    </source>
</evidence>
<reference evidence="2 3" key="1">
    <citation type="submission" date="2016-10" db="EMBL/GenBank/DDBJ databases">
        <authorList>
            <person name="de Groot N.N."/>
        </authorList>
    </citation>
    <scope>NUCLEOTIDE SEQUENCE [LARGE SCALE GENOMIC DNA]</scope>
    <source>
        <strain evidence="2 3">KH2T6</strain>
    </source>
</reference>
<evidence type="ECO:0000313" key="3">
    <source>
        <dbReference type="Proteomes" id="UP000186015"/>
    </source>
</evidence>